<keyword evidence="3" id="KW-0479">Metal-binding</keyword>
<feature type="domain" description="Plastocyanin-like" evidence="10">
    <location>
        <begin position="225"/>
        <end position="316"/>
    </location>
</feature>
<dbReference type="PANTHER" id="PTHR48267">
    <property type="entry name" value="CUPREDOXIN SUPERFAMILY PROTEIN"/>
    <property type="match status" value="1"/>
</dbReference>
<evidence type="ECO:0000259" key="10">
    <source>
        <dbReference type="Pfam" id="PF00394"/>
    </source>
</evidence>
<dbReference type="EMBL" id="JAXCEH010000011">
    <property type="protein sequence ID" value="MFA1555675.1"/>
    <property type="molecule type" value="Genomic_DNA"/>
</dbReference>
<sequence length="483" mass="53690">MLSRRGVFRLGAVAAGAAVVPGSAAALGRRDRAWADVAVPPPFSVPLTVPEAAVPVRRTATTDYYDMTIKHAAAEILPGVSTSIMGYDGRFPGPTIRAEAGRRVVVRQTNAMMHETVVHLHGGLVPPGQDGHPADAIAPGAQRQYVYDNRQPSATLWYHDHSHHMEAEMVFRGLAGFYLVKDPRERGLGLPSGRYDVPLMLRDARFDEQGQFLFEMDDFRYRNTLLVNGRPQPYMRVDARKYRLRLLNGSNERYFTLRLGEGEGQGEGDAMTVIASDGGLLPAPLTATSVMLSPAERVDVVVDFSRYRPGTQVVLHNTDGTSEETTNVMRFDVGHRVPDFSRVPERLGRAADLGEAIVTRDVNMNLDLTIGQFVIDGKTFDMDRVDTRIKRGETEIWRVHNRDVRPSVPHNFHVHGTHFQVLDRNGQPVTGHEAGRKDTVAVPIGGDVRIKVRFDRYLGRYLYHCHLLDHSSMGMMAQAEVIG</sequence>
<dbReference type="PANTHER" id="PTHR48267:SF1">
    <property type="entry name" value="BILIRUBIN OXIDASE"/>
    <property type="match status" value="1"/>
</dbReference>
<dbReference type="InterPro" id="IPR011706">
    <property type="entry name" value="Cu-oxidase_C"/>
</dbReference>
<evidence type="ECO:0000256" key="3">
    <source>
        <dbReference type="ARBA" id="ARBA00022723"/>
    </source>
</evidence>
<feature type="domain" description="Plastocyanin-like" evidence="11">
    <location>
        <begin position="371"/>
        <end position="480"/>
    </location>
</feature>
<dbReference type="InterPro" id="IPR008972">
    <property type="entry name" value="Cupredoxin"/>
</dbReference>
<dbReference type="PROSITE" id="PS51318">
    <property type="entry name" value="TAT"/>
    <property type="match status" value="1"/>
</dbReference>
<name>A0ABV4R0I4_9ACTN</name>
<dbReference type="Pfam" id="PF07732">
    <property type="entry name" value="Cu-oxidase_3"/>
    <property type="match status" value="1"/>
</dbReference>
<dbReference type="Pfam" id="PF07731">
    <property type="entry name" value="Cu-oxidase_2"/>
    <property type="match status" value="1"/>
</dbReference>
<dbReference type="EC" id="1.16.3.4" evidence="5"/>
<dbReference type="Proteomes" id="UP001569904">
    <property type="component" value="Unassembled WGS sequence"/>
</dbReference>
<accession>A0ABV4R0I4</accession>
<comment type="similarity">
    <text evidence="1">Belongs to the multicopper oxidase family.</text>
</comment>
<comment type="caution">
    <text evidence="13">The sequence shown here is derived from an EMBL/GenBank/DDBJ whole genome shotgun (WGS) entry which is preliminary data.</text>
</comment>
<reference evidence="13 14" key="1">
    <citation type="submission" date="2023-11" db="EMBL/GenBank/DDBJ databases">
        <title>Actinomadura monticuli sp. nov., isolated from volcanic ash.</title>
        <authorList>
            <person name="Lee S.D."/>
            <person name="Yang H."/>
            <person name="Kim I.S."/>
        </authorList>
    </citation>
    <scope>NUCLEOTIDE SEQUENCE [LARGE SCALE GENOMIC DNA]</scope>
    <source>
        <strain evidence="13 14">DSM 45346</strain>
    </source>
</reference>
<proteinExistence type="inferred from homology"/>
<dbReference type="PROSITE" id="PS00080">
    <property type="entry name" value="MULTICOPPER_OXIDASE2"/>
    <property type="match status" value="1"/>
</dbReference>
<evidence type="ECO:0000256" key="9">
    <source>
        <dbReference type="ARBA" id="ARBA00048092"/>
    </source>
</evidence>
<evidence type="ECO:0000256" key="4">
    <source>
        <dbReference type="ARBA" id="ARBA00023002"/>
    </source>
</evidence>
<dbReference type="InterPro" id="IPR011707">
    <property type="entry name" value="Cu-oxidase-like_N"/>
</dbReference>
<evidence type="ECO:0000259" key="11">
    <source>
        <dbReference type="Pfam" id="PF07731"/>
    </source>
</evidence>
<evidence type="ECO:0000256" key="6">
    <source>
        <dbReference type="ARBA" id="ARBA00041027"/>
    </source>
</evidence>
<evidence type="ECO:0000256" key="5">
    <source>
        <dbReference type="ARBA" id="ARBA00038978"/>
    </source>
</evidence>
<dbReference type="Gene3D" id="2.60.40.420">
    <property type="entry name" value="Cupredoxins - blue copper proteins"/>
    <property type="match status" value="3"/>
</dbReference>
<evidence type="ECO:0000313" key="13">
    <source>
        <dbReference type="EMBL" id="MFA1555675.1"/>
    </source>
</evidence>
<evidence type="ECO:0000256" key="8">
    <source>
        <dbReference type="ARBA" id="ARBA00043090"/>
    </source>
</evidence>
<dbReference type="InterPro" id="IPR002355">
    <property type="entry name" value="Cu_oxidase_Cu_BS"/>
</dbReference>
<dbReference type="InterPro" id="IPR001117">
    <property type="entry name" value="Cu-oxidase_2nd"/>
</dbReference>
<evidence type="ECO:0000256" key="1">
    <source>
        <dbReference type="ARBA" id="ARBA00010609"/>
    </source>
</evidence>
<comment type="catalytic activity">
    <reaction evidence="9">
        <text>4 Cu(+) + O2 + 4 H(+) = 4 Cu(2+) + 2 H2O</text>
        <dbReference type="Rhea" id="RHEA:30083"/>
        <dbReference type="ChEBI" id="CHEBI:15377"/>
        <dbReference type="ChEBI" id="CHEBI:15378"/>
        <dbReference type="ChEBI" id="CHEBI:15379"/>
        <dbReference type="ChEBI" id="CHEBI:29036"/>
        <dbReference type="ChEBI" id="CHEBI:49552"/>
        <dbReference type="EC" id="1.16.3.4"/>
    </reaction>
    <physiologicalReaction direction="left-to-right" evidence="9">
        <dbReference type="Rhea" id="RHEA:30084"/>
    </physiologicalReaction>
</comment>
<dbReference type="InterPro" id="IPR006311">
    <property type="entry name" value="TAT_signal"/>
</dbReference>
<evidence type="ECO:0000256" key="7">
    <source>
        <dbReference type="ARBA" id="ARBA00042896"/>
    </source>
</evidence>
<evidence type="ECO:0000256" key="2">
    <source>
        <dbReference type="ARBA" id="ARBA00011245"/>
    </source>
</evidence>
<dbReference type="SUPFAM" id="SSF49503">
    <property type="entry name" value="Cupredoxins"/>
    <property type="match status" value="3"/>
</dbReference>
<dbReference type="RefSeq" id="WP_371942401.1">
    <property type="nucleotide sequence ID" value="NZ_JAXCEH010000011.1"/>
</dbReference>
<keyword evidence="14" id="KW-1185">Reference proteome</keyword>
<keyword evidence="4" id="KW-0560">Oxidoreductase</keyword>
<organism evidence="13 14">
    <name type="scientific">Actinomadura chokoriensis</name>
    <dbReference type="NCBI Taxonomy" id="454156"/>
    <lineage>
        <taxon>Bacteria</taxon>
        <taxon>Bacillati</taxon>
        <taxon>Actinomycetota</taxon>
        <taxon>Actinomycetes</taxon>
        <taxon>Streptosporangiales</taxon>
        <taxon>Thermomonosporaceae</taxon>
        <taxon>Actinomadura</taxon>
    </lineage>
</organism>
<dbReference type="Pfam" id="PF00394">
    <property type="entry name" value="Cu-oxidase"/>
    <property type="match status" value="1"/>
</dbReference>
<evidence type="ECO:0000259" key="12">
    <source>
        <dbReference type="Pfam" id="PF07732"/>
    </source>
</evidence>
<protein>
    <recommendedName>
        <fullName evidence="6">Multicopper oxidase CueO</fullName>
        <ecNumber evidence="5">1.16.3.4</ecNumber>
    </recommendedName>
    <alternativeName>
        <fullName evidence="7">Copper efflux oxidase</fullName>
    </alternativeName>
    <alternativeName>
        <fullName evidence="8">Cuprous oxidase</fullName>
    </alternativeName>
</protein>
<dbReference type="CDD" id="cd13890">
    <property type="entry name" value="CuRO_3_CueO_FtsP"/>
    <property type="match status" value="1"/>
</dbReference>
<gene>
    <name evidence="13" type="ORF">SM436_18460</name>
</gene>
<evidence type="ECO:0000313" key="14">
    <source>
        <dbReference type="Proteomes" id="UP001569904"/>
    </source>
</evidence>
<comment type="subunit">
    <text evidence="2">Monomer.</text>
</comment>
<dbReference type="InterPro" id="IPR045087">
    <property type="entry name" value="Cu-oxidase_fam"/>
</dbReference>
<feature type="domain" description="Plastocyanin-like" evidence="12">
    <location>
        <begin position="70"/>
        <end position="184"/>
    </location>
</feature>